<dbReference type="AlphaFoldDB" id="A0AAT9FK26"/>
<dbReference type="KEGG" id="osu:NT6N_13680"/>
<reference evidence="2" key="1">
    <citation type="submission" date="2024-07" db="EMBL/GenBank/DDBJ databases">
        <title>Complete genome sequence of Verrucomicrobiaceae bacterium NT6N.</title>
        <authorList>
            <person name="Huang C."/>
            <person name="Takami H."/>
            <person name="Hamasaki K."/>
        </authorList>
    </citation>
    <scope>NUCLEOTIDE SEQUENCE</scope>
    <source>
        <strain evidence="2">NT6N</strain>
    </source>
</reference>
<name>A0AAT9FK26_9BACT</name>
<sequence>MTSKAVYRWQQIGGARFITFRMNKPHSIRAETNGVFVFVLSSHKLFIDLCRANCSHFSCLSEFVPPVQAGAHCSDGRLITWFDRFSHNRGYHAHQTNTGHQAVEAPNDTEAVDKSVGVQSGAE</sequence>
<dbReference type="EMBL" id="AP026866">
    <property type="protein sequence ID" value="BDS06328.1"/>
    <property type="molecule type" value="Genomic_DNA"/>
</dbReference>
<organism evidence="2">
    <name type="scientific">Oceaniferula spumae</name>
    <dbReference type="NCBI Taxonomy" id="2979115"/>
    <lineage>
        <taxon>Bacteria</taxon>
        <taxon>Pseudomonadati</taxon>
        <taxon>Verrucomicrobiota</taxon>
        <taxon>Verrucomicrobiia</taxon>
        <taxon>Verrucomicrobiales</taxon>
        <taxon>Verrucomicrobiaceae</taxon>
        <taxon>Oceaniferula</taxon>
    </lineage>
</organism>
<accession>A0AAT9FK26</accession>
<proteinExistence type="predicted"/>
<evidence type="ECO:0000256" key="1">
    <source>
        <dbReference type="SAM" id="MobiDB-lite"/>
    </source>
</evidence>
<gene>
    <name evidence="2" type="ORF">NT6N_13680</name>
</gene>
<evidence type="ECO:0000313" key="2">
    <source>
        <dbReference type="EMBL" id="BDS06328.1"/>
    </source>
</evidence>
<protein>
    <submittedName>
        <fullName evidence="2">Uncharacterized protein</fullName>
    </submittedName>
</protein>
<feature type="region of interest" description="Disordered" evidence="1">
    <location>
        <begin position="95"/>
        <end position="123"/>
    </location>
</feature>